<dbReference type="Gene3D" id="1.10.555.10">
    <property type="entry name" value="Rho GTPase activation protein"/>
    <property type="match status" value="1"/>
</dbReference>
<keyword evidence="6" id="KW-0479">Metal-binding</keyword>
<dbReference type="InterPro" id="IPR037278">
    <property type="entry name" value="ARFGAP/RecO"/>
</dbReference>
<dbReference type="PANTHER" id="PTHR45899:SF3">
    <property type="entry name" value="ARF-GAP WITH RHO-GAP DOMAIN, ANK REPEAT AND PH DOMAIN-CONTAINING PROTEIN 1"/>
    <property type="match status" value="1"/>
</dbReference>
<dbReference type="InterPro" id="IPR011993">
    <property type="entry name" value="PH-like_dom_sf"/>
</dbReference>
<sequence length="1094" mass="124272">MSSLSGDGQSPEVISRKAQWTSEREDSIYLDSESPDVLAEGFASEATLPVKSGFLEKTPPQGGLPFQKRWVQLDAEYLRYFQNEKDVYSKRMISISSMVSIVPAGPQKFEVATKSRTFVFRAQSESDRNEWLSLLQNMVQKRYSSAGMTPEPSSPALMHGNLELRGVHSKLYVTVNEDKLILYRNVDEYKLGIGITSIQMKLGCVKDADKRAFDLVTPYRVFSFVAESVPLKVTWMKTIEFAICSALSTNTLVNKVWAQESNRFCADCGAAWPEWVSINLSVIICSYCAGQHRRLGPCVSKVRSLRLDQSVWTDDLVQVFLSLGNGRANSFWAANVPPSEALSPFTREEDRKSFIFAKYRQGKYRCYHKLFGQQETLNSALCSNVQTDDILETLSLLFCGADVNCDTGHSDFPSPMSLARSCNQHLQVELLSHNQNTEVPRLEVEYSMDGLEESPALLMYCGNLYKTGSTTRPITEQKPREEFKPRWCILKNGNLSYGSHRSSAPSRQLSMVGVQCLSVDAPGKHGYEHTFEICTESDRLYLFGDDEPDTVREWIRSITKAFLPTSAQDLAETAFRRVGRLRYRAGLMQEICRLGWFSLAGTKLYGRLADGSKEKIELCRLQELSVQQDQNRLLLVDRGRMLSLESERKLDIQGWITDIQQAACRAGDSLTEQQLTSGNIPVIVERCINFIMQFGLTSQGIYRKCGVSSKISAILESFLQDARNTHLKEGEHQVDNVAGVLKRFFRNVKEGIFTSQGAPVWLHTIEIKEQSQRIAQYQTLLNALPPVNKATLRTLISHLYCIQHSSTTNQMNQHNLAIVFGPTLFQTDGTNSTGSRVIEELIQHYVAVFNVSEEQLQKQVDEVDFIIKTNNRPMERKPDPGSEMIFTVFLEEAGQIRELHIKVCATLSAAAMTSEMLEKQRITPQERDYWNSFEVNKTEDTERSLHHLEKVFPLLNSGSTLVIKKDDAMETILTYLASKTNISKYKAMKVREDRNIIPKGFQDRYVTLSGTTIRIYKEAQSTRPEWELPVKSLSLYQGIKKKLNPPTRWGLTVVSKQEKRQWYLCCDSETEMREWMAIFLSIQYDGDVWPANTQ</sequence>
<dbReference type="STRING" id="1676925.ENSPKIP00000001624"/>
<dbReference type="PROSITE" id="PS50003">
    <property type="entry name" value="PH_DOMAIN"/>
    <property type="match status" value="4"/>
</dbReference>
<evidence type="ECO:0000259" key="10">
    <source>
        <dbReference type="PROSITE" id="PS50238"/>
    </source>
</evidence>
<evidence type="ECO:0000256" key="3">
    <source>
        <dbReference type="ARBA" id="ARBA00022490"/>
    </source>
</evidence>
<dbReference type="Pfam" id="PF00169">
    <property type="entry name" value="PH"/>
    <property type="match status" value="3"/>
</dbReference>
<keyword evidence="2" id="KW-0343">GTPase activation</keyword>
<protein>
    <submittedName>
        <fullName evidence="11">ArfGAP with RhoGAP domain, ankyrin repeat and PH domain 1</fullName>
    </submittedName>
</protein>
<feature type="domain" description="PH" evidence="8">
    <location>
        <begin position="155"/>
        <end position="244"/>
    </location>
</feature>
<dbReference type="InterPro" id="IPR038508">
    <property type="entry name" value="ArfGAP_dom_sf"/>
</dbReference>
<dbReference type="SMART" id="SM00324">
    <property type="entry name" value="RhoGAP"/>
    <property type="match status" value="1"/>
</dbReference>
<dbReference type="GeneTree" id="ENSGT00940000157424"/>
<keyword evidence="3" id="KW-0963">Cytoplasm</keyword>
<dbReference type="InterPro" id="IPR052227">
    <property type="entry name" value="Arf-Rho-GAP_ANK-PH_domain"/>
</dbReference>
<dbReference type="SUPFAM" id="SSF57863">
    <property type="entry name" value="ArfGap/RecO-like zinc finger"/>
    <property type="match status" value="1"/>
</dbReference>
<dbReference type="InterPro" id="IPR001849">
    <property type="entry name" value="PH_domain"/>
</dbReference>
<evidence type="ECO:0000256" key="4">
    <source>
        <dbReference type="ARBA" id="ARBA00022553"/>
    </source>
</evidence>
<comment type="subcellular location">
    <subcellularLocation>
        <location evidence="1">Cytoplasm</location>
    </subcellularLocation>
</comment>
<evidence type="ECO:0000256" key="1">
    <source>
        <dbReference type="ARBA" id="ARBA00004496"/>
    </source>
</evidence>
<proteinExistence type="predicted"/>
<evidence type="ECO:0000256" key="5">
    <source>
        <dbReference type="ARBA" id="ARBA00022737"/>
    </source>
</evidence>
<keyword evidence="6" id="KW-0863">Zinc-finger</keyword>
<dbReference type="OrthoDB" id="29546at2759"/>
<feature type="domain" description="PH" evidence="8">
    <location>
        <begin position="48"/>
        <end position="140"/>
    </location>
</feature>
<dbReference type="Gene3D" id="2.30.29.30">
    <property type="entry name" value="Pleckstrin-homology domain (PH domain)/Phosphotyrosine-binding domain (PTB)"/>
    <property type="match status" value="4"/>
</dbReference>
<feature type="domain" description="Arf-GAP" evidence="9">
    <location>
        <begin position="250"/>
        <end position="374"/>
    </location>
</feature>
<dbReference type="GO" id="GO:0007165">
    <property type="term" value="P:signal transduction"/>
    <property type="evidence" value="ECO:0007669"/>
    <property type="project" value="InterPro"/>
</dbReference>
<dbReference type="PRINTS" id="PR00405">
    <property type="entry name" value="REVINTRACTNG"/>
</dbReference>
<dbReference type="InterPro" id="IPR008936">
    <property type="entry name" value="Rho_GTPase_activation_prot"/>
</dbReference>
<evidence type="ECO:0000313" key="12">
    <source>
        <dbReference type="Proteomes" id="UP000261540"/>
    </source>
</evidence>
<keyword evidence="4" id="KW-0597">Phosphoprotein</keyword>
<accession>A0A3B3Q712</accession>
<dbReference type="InterPro" id="IPR000198">
    <property type="entry name" value="RhoGAP_dom"/>
</dbReference>
<dbReference type="GO" id="GO:0005737">
    <property type="term" value="C:cytoplasm"/>
    <property type="evidence" value="ECO:0007669"/>
    <property type="project" value="UniProtKB-SubCell"/>
</dbReference>
<dbReference type="Gene3D" id="1.10.220.150">
    <property type="entry name" value="Arf GTPase activating protein"/>
    <property type="match status" value="1"/>
</dbReference>
<dbReference type="SUPFAM" id="SSF48350">
    <property type="entry name" value="GTPase activation domain, GAP"/>
    <property type="match status" value="1"/>
</dbReference>
<dbReference type="GO" id="GO:0005096">
    <property type="term" value="F:GTPase activator activity"/>
    <property type="evidence" value="ECO:0007669"/>
    <property type="project" value="UniProtKB-KW"/>
</dbReference>
<evidence type="ECO:0000313" key="11">
    <source>
        <dbReference type="Ensembl" id="ENSPKIP00000001624.1"/>
    </source>
</evidence>
<feature type="domain" description="Rho-GAP" evidence="10">
    <location>
        <begin position="668"/>
        <end position="849"/>
    </location>
</feature>
<dbReference type="GO" id="GO:0008270">
    <property type="term" value="F:zinc ion binding"/>
    <property type="evidence" value="ECO:0007669"/>
    <property type="project" value="UniProtKB-KW"/>
</dbReference>
<dbReference type="CDD" id="cd04385">
    <property type="entry name" value="RhoGAP_ARAP"/>
    <property type="match status" value="1"/>
</dbReference>
<evidence type="ECO:0000259" key="8">
    <source>
        <dbReference type="PROSITE" id="PS50003"/>
    </source>
</evidence>
<feature type="domain" description="PH" evidence="8">
    <location>
        <begin position="457"/>
        <end position="563"/>
    </location>
</feature>
<feature type="domain" description="PH" evidence="8">
    <location>
        <begin position="981"/>
        <end position="1084"/>
    </location>
</feature>
<keyword evidence="6" id="KW-0862">Zinc</keyword>
<dbReference type="InterPro" id="IPR037858">
    <property type="entry name" value="RhoGAP_ARAP"/>
</dbReference>
<feature type="region of interest" description="Disordered" evidence="7">
    <location>
        <begin position="1"/>
        <end position="25"/>
    </location>
</feature>
<dbReference type="SMART" id="SM00105">
    <property type="entry name" value="ArfGap"/>
    <property type="match status" value="1"/>
</dbReference>
<dbReference type="GO" id="GO:0008360">
    <property type="term" value="P:regulation of cell shape"/>
    <property type="evidence" value="ECO:0007669"/>
    <property type="project" value="TreeGrafter"/>
</dbReference>
<dbReference type="GO" id="GO:0005547">
    <property type="term" value="F:phosphatidylinositol-3,4,5-trisphosphate binding"/>
    <property type="evidence" value="ECO:0007669"/>
    <property type="project" value="InterPro"/>
</dbReference>
<reference evidence="11" key="2">
    <citation type="submission" date="2025-09" db="UniProtKB">
        <authorList>
            <consortium name="Ensembl"/>
        </authorList>
    </citation>
    <scope>IDENTIFICATION</scope>
</reference>
<dbReference type="PROSITE" id="PS50115">
    <property type="entry name" value="ARFGAP"/>
    <property type="match status" value="1"/>
</dbReference>
<dbReference type="SUPFAM" id="SSF50729">
    <property type="entry name" value="PH domain-like"/>
    <property type="match status" value="4"/>
</dbReference>
<keyword evidence="12" id="KW-1185">Reference proteome</keyword>
<reference evidence="11" key="1">
    <citation type="submission" date="2025-08" db="UniProtKB">
        <authorList>
            <consortium name="Ensembl"/>
        </authorList>
    </citation>
    <scope>IDENTIFICATION</scope>
</reference>
<dbReference type="Proteomes" id="UP000261540">
    <property type="component" value="Unplaced"/>
</dbReference>
<dbReference type="Ensembl" id="ENSPKIT00000025550.1">
    <property type="protein sequence ID" value="ENSPKIP00000001624.1"/>
    <property type="gene ID" value="ENSPKIG00000019846.1"/>
</dbReference>
<dbReference type="Pfam" id="PF00620">
    <property type="entry name" value="RhoGAP"/>
    <property type="match status" value="1"/>
</dbReference>
<evidence type="ECO:0000256" key="2">
    <source>
        <dbReference type="ARBA" id="ARBA00022468"/>
    </source>
</evidence>
<evidence type="ECO:0000259" key="9">
    <source>
        <dbReference type="PROSITE" id="PS50115"/>
    </source>
</evidence>
<dbReference type="InterPro" id="IPR001164">
    <property type="entry name" value="ArfGAP_dom"/>
</dbReference>
<dbReference type="PANTHER" id="PTHR45899">
    <property type="entry name" value="RHO GTPASE ACTIVATING PROTEIN AT 15B, ISOFORM C"/>
    <property type="match status" value="1"/>
</dbReference>
<name>A0A3B3Q712_9TELE</name>
<organism evidence="11 12">
    <name type="scientific">Paramormyrops kingsleyae</name>
    <dbReference type="NCBI Taxonomy" id="1676925"/>
    <lineage>
        <taxon>Eukaryota</taxon>
        <taxon>Metazoa</taxon>
        <taxon>Chordata</taxon>
        <taxon>Craniata</taxon>
        <taxon>Vertebrata</taxon>
        <taxon>Euteleostomi</taxon>
        <taxon>Actinopterygii</taxon>
        <taxon>Neopterygii</taxon>
        <taxon>Teleostei</taxon>
        <taxon>Osteoglossocephala</taxon>
        <taxon>Osteoglossomorpha</taxon>
        <taxon>Osteoglossiformes</taxon>
        <taxon>Mormyridae</taxon>
        <taxon>Paramormyrops</taxon>
    </lineage>
</organism>
<evidence type="ECO:0000256" key="6">
    <source>
        <dbReference type="PROSITE-ProRule" id="PRU00288"/>
    </source>
</evidence>
<dbReference type="Pfam" id="PF01412">
    <property type="entry name" value="ArfGap"/>
    <property type="match status" value="1"/>
</dbReference>
<dbReference type="AlphaFoldDB" id="A0A3B3Q712"/>
<dbReference type="PROSITE" id="PS50238">
    <property type="entry name" value="RHOGAP"/>
    <property type="match status" value="1"/>
</dbReference>
<evidence type="ECO:0000256" key="7">
    <source>
        <dbReference type="SAM" id="MobiDB-lite"/>
    </source>
</evidence>
<keyword evidence="5" id="KW-0677">Repeat</keyword>
<dbReference type="SMART" id="SM00233">
    <property type="entry name" value="PH"/>
    <property type="match status" value="5"/>
</dbReference>